<dbReference type="UniPathway" id="UPA00164"/>
<comment type="subunit">
    <text evidence="9">Homotetramer.</text>
</comment>
<dbReference type="SUPFAM" id="SSF53448">
    <property type="entry name" value="Nucleotide-diphospho-sugar transferases"/>
    <property type="match status" value="1"/>
</dbReference>
<organism evidence="12 13">
    <name type="scientific">Celerinatantimonas diazotrophica</name>
    <dbReference type="NCBI Taxonomy" id="412034"/>
    <lineage>
        <taxon>Bacteria</taxon>
        <taxon>Pseudomonadati</taxon>
        <taxon>Pseudomonadota</taxon>
        <taxon>Gammaproteobacteria</taxon>
        <taxon>Celerinatantimonadaceae</taxon>
        <taxon>Celerinatantimonas</taxon>
    </lineage>
</organism>
<dbReference type="Gene3D" id="2.160.10.10">
    <property type="entry name" value="Hexapeptide repeat proteins"/>
    <property type="match status" value="1"/>
</dbReference>
<evidence type="ECO:0000259" key="11">
    <source>
        <dbReference type="Pfam" id="PF24894"/>
    </source>
</evidence>
<dbReference type="GO" id="GO:0005978">
    <property type="term" value="P:glycogen biosynthetic process"/>
    <property type="evidence" value="ECO:0007669"/>
    <property type="project" value="UniProtKB-UniRule"/>
</dbReference>
<dbReference type="CDD" id="cd04651">
    <property type="entry name" value="LbH_G1P_AT_C"/>
    <property type="match status" value="1"/>
</dbReference>
<evidence type="ECO:0000313" key="13">
    <source>
        <dbReference type="Proteomes" id="UP000295565"/>
    </source>
</evidence>
<dbReference type="SUPFAM" id="SSF51161">
    <property type="entry name" value="Trimeric LpxA-like enzymes"/>
    <property type="match status" value="1"/>
</dbReference>
<feature type="binding site" evidence="9">
    <location>
        <position position="98"/>
    </location>
    <ligand>
        <name>alpha-D-glucose 1-phosphate</name>
        <dbReference type="ChEBI" id="CHEBI:58601"/>
    </ligand>
</feature>
<sequence length="406" mass="45401">MLEQAITVILAGGKGTRLSPLTQYRAKPAVPFGGKYRLIDFTLANCLHSGLRRIVVLTQYQSHSLHKHLRDGWSIFNPELGEFITPIPPQMSETMSGYRGTADAIHQNLYLLERTDAQYVVILSGDHIYRMDYEPMLAQHIQTRADLTLACMEIDAERAHHFGIVSADARQRVEGFVEKPEHPPTIEGHPDRALASMGVYIFSIDYLKKCLCDNAQQNNDQFDFGHHIIPKAVQHGRVCVYHFGGASGRVSRDQYWRDVGTLDSYYQASMDLLKPVPPIDLYQKEWLIRSYQKQVAPAKMVSGASGTEGITINSIVSGGVIVSGGCVQHSILFQNVHVLDEAVVESSILCDDVKVGSGCRLNRCIIDKNVVIPPNTEIGINKHLDKQRFTISEDGIVVVPKDYRFE</sequence>
<dbReference type="GO" id="GO:0008878">
    <property type="term" value="F:glucose-1-phosphate adenylyltransferase activity"/>
    <property type="evidence" value="ECO:0007669"/>
    <property type="project" value="UniProtKB-UniRule"/>
</dbReference>
<comment type="pathway">
    <text evidence="9">Glycan biosynthesis; glycogen biosynthesis.</text>
</comment>
<evidence type="ECO:0000256" key="5">
    <source>
        <dbReference type="ARBA" id="ARBA00022741"/>
    </source>
</evidence>
<dbReference type="PROSITE" id="PS00810">
    <property type="entry name" value="ADP_GLC_PYROPHOSPH_3"/>
    <property type="match status" value="1"/>
</dbReference>
<gene>
    <name evidence="9" type="primary">glgC</name>
    <name evidence="12" type="ORF">EV690_2040</name>
</gene>
<evidence type="ECO:0000259" key="10">
    <source>
        <dbReference type="Pfam" id="PF00483"/>
    </source>
</evidence>
<keyword evidence="3 9" id="KW-0808">Transferase</keyword>
<dbReference type="InterPro" id="IPR023049">
    <property type="entry name" value="GlgC_bac"/>
</dbReference>
<comment type="caution">
    <text evidence="12">The sequence shown here is derived from an EMBL/GenBank/DDBJ whole genome shotgun (WGS) entry which is preliminary data.</text>
</comment>
<dbReference type="CDD" id="cd02508">
    <property type="entry name" value="ADP_Glucose_PP"/>
    <property type="match status" value="1"/>
</dbReference>
<dbReference type="InterPro" id="IPR005836">
    <property type="entry name" value="ADP_Glu_pyroP_CS"/>
</dbReference>
<keyword evidence="6 9" id="KW-0067">ATP-binding</keyword>
<comment type="caution">
    <text evidence="9">Lacks conserved residue(s) required for the propagation of feature annotation.</text>
</comment>
<keyword evidence="7 9" id="KW-0320">Glycogen biosynthesis</keyword>
<dbReference type="InterPro" id="IPR005835">
    <property type="entry name" value="NTP_transferase_dom"/>
</dbReference>
<name>A0A4R1JLR8_9GAMM</name>
<proteinExistence type="inferred from homology"/>
<feature type="site" description="Could play a key role in the communication between the regulatory and the substrate sites" evidence="9">
    <location>
        <position position="59"/>
    </location>
</feature>
<dbReference type="PANTHER" id="PTHR43523">
    <property type="entry name" value="GLUCOSE-1-PHOSPHATE ADENYLYLTRANSFERASE-RELATED"/>
    <property type="match status" value="1"/>
</dbReference>
<feature type="binding site" evidence="9">
    <location>
        <position position="163"/>
    </location>
    <ligand>
        <name>alpha-D-glucose 1-phosphate</name>
        <dbReference type="ChEBI" id="CHEBI:58601"/>
    </ligand>
</feature>
<evidence type="ECO:0000256" key="1">
    <source>
        <dbReference type="ARBA" id="ARBA00010443"/>
    </source>
</evidence>
<comment type="function">
    <text evidence="9">Involved in the biosynthesis of ADP-glucose, a building block required for the elongation reactions to produce glycogen. Catalyzes the reaction between ATP and alpha-D-glucose 1-phosphate (G1P) to produce pyrophosphate and ADP-Glc.</text>
</comment>
<feature type="binding site" evidence="9">
    <location>
        <position position="196"/>
    </location>
    <ligand>
        <name>alpha-D-glucose 1-phosphate</name>
        <dbReference type="ChEBI" id="CHEBI:58601"/>
    </ligand>
</feature>
<dbReference type="OrthoDB" id="9801810at2"/>
<keyword evidence="2 9" id="KW-0321">Glycogen metabolism</keyword>
<dbReference type="InterPro" id="IPR029044">
    <property type="entry name" value="Nucleotide-diphossugar_trans"/>
</dbReference>
<keyword evidence="13" id="KW-1185">Reference proteome</keyword>
<evidence type="ECO:0000256" key="2">
    <source>
        <dbReference type="ARBA" id="ARBA00022600"/>
    </source>
</evidence>
<dbReference type="NCBIfam" id="TIGR02091">
    <property type="entry name" value="glgC"/>
    <property type="match status" value="1"/>
</dbReference>
<dbReference type="AlphaFoldDB" id="A0A4R1JLR8"/>
<evidence type="ECO:0000256" key="7">
    <source>
        <dbReference type="ARBA" id="ARBA00023056"/>
    </source>
</evidence>
<evidence type="ECO:0000256" key="3">
    <source>
        <dbReference type="ARBA" id="ARBA00022679"/>
    </source>
</evidence>
<dbReference type="Proteomes" id="UP000295565">
    <property type="component" value="Unassembled WGS sequence"/>
</dbReference>
<dbReference type="EC" id="2.7.7.27" evidence="9"/>
<reference evidence="12 13" key="1">
    <citation type="submission" date="2019-03" db="EMBL/GenBank/DDBJ databases">
        <title>Genomic Encyclopedia of Type Strains, Phase IV (KMG-IV): sequencing the most valuable type-strain genomes for metagenomic binning, comparative biology and taxonomic classification.</title>
        <authorList>
            <person name="Goeker M."/>
        </authorList>
    </citation>
    <scope>NUCLEOTIDE SEQUENCE [LARGE SCALE GENOMIC DNA]</scope>
    <source>
        <strain evidence="12 13">DSM 18577</strain>
    </source>
</reference>
<evidence type="ECO:0000256" key="9">
    <source>
        <dbReference type="HAMAP-Rule" id="MF_00624"/>
    </source>
</evidence>
<keyword evidence="4 9" id="KW-0548">Nucleotidyltransferase</keyword>
<dbReference type="Pfam" id="PF00483">
    <property type="entry name" value="NTP_transferase"/>
    <property type="match status" value="1"/>
</dbReference>
<comment type="catalytic activity">
    <reaction evidence="9">
        <text>alpha-D-glucose 1-phosphate + ATP + H(+) = ADP-alpha-D-glucose + diphosphate</text>
        <dbReference type="Rhea" id="RHEA:12120"/>
        <dbReference type="ChEBI" id="CHEBI:15378"/>
        <dbReference type="ChEBI" id="CHEBI:30616"/>
        <dbReference type="ChEBI" id="CHEBI:33019"/>
        <dbReference type="ChEBI" id="CHEBI:57498"/>
        <dbReference type="ChEBI" id="CHEBI:58601"/>
        <dbReference type="EC" id="2.7.7.27"/>
    </reaction>
</comment>
<dbReference type="InterPro" id="IPR056818">
    <property type="entry name" value="GlmU/GlgC-like_hexapep"/>
</dbReference>
<evidence type="ECO:0000256" key="4">
    <source>
        <dbReference type="ARBA" id="ARBA00022695"/>
    </source>
</evidence>
<accession>A0A4R1JLR8</accession>
<feature type="domain" description="Glucose-1-phosphate adenylyltransferase/Bifunctional protein GlmU-like C-terminal hexapeptide" evidence="11">
    <location>
        <begin position="296"/>
        <end position="399"/>
    </location>
</feature>
<dbReference type="PROSITE" id="PS00808">
    <property type="entry name" value="ADP_GLC_PYROPHOSPH_1"/>
    <property type="match status" value="1"/>
</dbReference>
<dbReference type="HAMAP" id="MF_00624">
    <property type="entry name" value="GlgC"/>
    <property type="match status" value="1"/>
</dbReference>
<keyword evidence="8 9" id="KW-0119">Carbohydrate metabolism</keyword>
<evidence type="ECO:0000313" key="12">
    <source>
        <dbReference type="EMBL" id="TCK51947.1"/>
    </source>
</evidence>
<dbReference type="PANTHER" id="PTHR43523:SF2">
    <property type="entry name" value="GLUCOSE-1-PHOSPHATE ADENYLYLTRANSFERASE"/>
    <property type="match status" value="1"/>
</dbReference>
<dbReference type="GO" id="GO:0005524">
    <property type="term" value="F:ATP binding"/>
    <property type="evidence" value="ECO:0007669"/>
    <property type="project" value="UniProtKB-KW"/>
</dbReference>
<protein>
    <recommendedName>
        <fullName evidence="9">Glucose-1-phosphate adenylyltransferase</fullName>
        <ecNumber evidence="9">2.7.7.27</ecNumber>
    </recommendedName>
    <alternativeName>
        <fullName evidence="9">ADP-glucose pyrophosphorylase</fullName>
        <shortName evidence="9">ADPGlc PPase</shortName>
    </alternativeName>
    <alternativeName>
        <fullName evidence="9">ADP-glucose synthase</fullName>
    </alternativeName>
</protein>
<evidence type="ECO:0000256" key="6">
    <source>
        <dbReference type="ARBA" id="ARBA00022840"/>
    </source>
</evidence>
<dbReference type="NCBIfam" id="NF002023">
    <property type="entry name" value="PRK00844.1"/>
    <property type="match status" value="1"/>
</dbReference>
<dbReference type="NCBIfam" id="NF001947">
    <property type="entry name" value="PRK00725.1"/>
    <property type="match status" value="1"/>
</dbReference>
<dbReference type="Pfam" id="PF24894">
    <property type="entry name" value="Hexapep_GlmU"/>
    <property type="match status" value="1"/>
</dbReference>
<feature type="binding site" evidence="9">
    <location>
        <begin position="178"/>
        <end position="179"/>
    </location>
    <ligand>
        <name>alpha-D-glucose 1-phosphate</name>
        <dbReference type="ChEBI" id="CHEBI:58601"/>
    </ligand>
</feature>
<dbReference type="Gene3D" id="3.90.550.10">
    <property type="entry name" value="Spore Coat Polysaccharide Biosynthesis Protein SpsA, Chain A"/>
    <property type="match status" value="1"/>
</dbReference>
<dbReference type="InterPro" id="IPR011004">
    <property type="entry name" value="Trimer_LpxA-like_sf"/>
</dbReference>
<comment type="similarity">
    <text evidence="1 9">Belongs to the bacterial/plant glucose-1-phosphate adenylyltransferase family.</text>
</comment>
<keyword evidence="5 9" id="KW-0547">Nucleotide-binding</keyword>
<dbReference type="EMBL" id="SMGD01000013">
    <property type="protein sequence ID" value="TCK51947.1"/>
    <property type="molecule type" value="Genomic_DNA"/>
</dbReference>
<evidence type="ECO:0000256" key="8">
    <source>
        <dbReference type="ARBA" id="ARBA00023277"/>
    </source>
</evidence>
<dbReference type="InterPro" id="IPR011831">
    <property type="entry name" value="ADP-Glc_PPase"/>
</dbReference>
<dbReference type="RefSeq" id="WP_131912860.1">
    <property type="nucleotide sequence ID" value="NZ_OU594967.1"/>
</dbReference>
<feature type="domain" description="Nucleotidyl transferase" evidence="10">
    <location>
        <begin position="7"/>
        <end position="273"/>
    </location>
</feature>